<evidence type="ECO:0000313" key="2">
    <source>
        <dbReference type="Proteomes" id="UP000004810"/>
    </source>
</evidence>
<sequence>MMSGSIEKLGRNEVDLMWQRPKAIKQWTDAPQPKMQLFMKMFATESGKEVADAFTNLKVINLIYAYLRFKLLSILDLCKQ</sequence>
<accession>J9ATU3</accession>
<gene>
    <name evidence="1" type="ORF">WUBG_11204</name>
</gene>
<proteinExistence type="predicted"/>
<reference evidence="2" key="1">
    <citation type="submission" date="2012-08" db="EMBL/GenBank/DDBJ databases">
        <title>The Genome Sequence of Wuchereria bancrofti.</title>
        <authorList>
            <person name="Nutman T.B."/>
            <person name="Fink D.L."/>
            <person name="Russ C."/>
            <person name="Young S."/>
            <person name="Zeng Q."/>
            <person name="Koehrsen M."/>
            <person name="Alvarado L."/>
            <person name="Berlin A."/>
            <person name="Chapman S.B."/>
            <person name="Chen Z."/>
            <person name="Freedman E."/>
            <person name="Gellesch M."/>
            <person name="Goldberg J."/>
            <person name="Griggs A."/>
            <person name="Gujja S."/>
            <person name="Heilman E.R."/>
            <person name="Heiman D."/>
            <person name="Hepburn T."/>
            <person name="Howarth C."/>
            <person name="Jen D."/>
            <person name="Larson L."/>
            <person name="Lewis B."/>
            <person name="Mehta T."/>
            <person name="Park D."/>
            <person name="Pearson M."/>
            <person name="Roberts A."/>
            <person name="Saif S."/>
            <person name="Shea T."/>
            <person name="Shenoy N."/>
            <person name="Sisk P."/>
            <person name="Stolte C."/>
            <person name="Sykes S."/>
            <person name="Walk T."/>
            <person name="White J."/>
            <person name="Yandava C."/>
            <person name="Haas B."/>
            <person name="Henn M.R."/>
            <person name="Nusbaum C."/>
            <person name="Birren B."/>
        </authorList>
    </citation>
    <scope>NUCLEOTIDE SEQUENCE [LARGE SCALE GENOMIC DNA]</scope>
    <source>
        <strain evidence="2">NA</strain>
    </source>
</reference>
<dbReference type="Proteomes" id="UP000004810">
    <property type="component" value="Unassembled WGS sequence"/>
</dbReference>
<dbReference type="EMBL" id="ADBV01007239">
    <property type="protein sequence ID" value="EJW77885.1"/>
    <property type="molecule type" value="Genomic_DNA"/>
</dbReference>
<protein>
    <submittedName>
        <fullName evidence="1">Uncharacterized protein</fullName>
    </submittedName>
</protein>
<evidence type="ECO:0000313" key="1">
    <source>
        <dbReference type="EMBL" id="EJW77885.1"/>
    </source>
</evidence>
<organism evidence="1 2">
    <name type="scientific">Wuchereria bancrofti</name>
    <dbReference type="NCBI Taxonomy" id="6293"/>
    <lineage>
        <taxon>Eukaryota</taxon>
        <taxon>Metazoa</taxon>
        <taxon>Ecdysozoa</taxon>
        <taxon>Nematoda</taxon>
        <taxon>Chromadorea</taxon>
        <taxon>Rhabditida</taxon>
        <taxon>Spirurina</taxon>
        <taxon>Spiruromorpha</taxon>
        <taxon>Filarioidea</taxon>
        <taxon>Onchocercidae</taxon>
        <taxon>Wuchereria</taxon>
    </lineage>
</organism>
<comment type="caution">
    <text evidence="1">The sequence shown here is derived from an EMBL/GenBank/DDBJ whole genome shotgun (WGS) entry which is preliminary data.</text>
</comment>
<dbReference type="AlphaFoldDB" id="J9ATU3"/>
<name>J9ATU3_WUCBA</name>